<dbReference type="RefSeq" id="WP_050059491.1">
    <property type="nucleotide sequence ID" value="NZ_JACHEK010000005.1"/>
</dbReference>
<feature type="transmembrane region" description="Helical" evidence="7">
    <location>
        <begin position="226"/>
        <end position="243"/>
    </location>
</feature>
<evidence type="ECO:0000256" key="4">
    <source>
        <dbReference type="ARBA" id="ARBA00022692"/>
    </source>
</evidence>
<feature type="transmembrane region" description="Helical" evidence="7">
    <location>
        <begin position="82"/>
        <end position="99"/>
    </location>
</feature>
<reference evidence="8 9" key="1">
    <citation type="submission" date="2020-08" db="EMBL/GenBank/DDBJ databases">
        <title>Genomic Encyclopedia of Type Strains, Phase IV (KMG-IV): sequencing the most valuable type-strain genomes for metagenomic binning, comparative biology and taxonomic classification.</title>
        <authorList>
            <person name="Goeker M."/>
        </authorList>
    </citation>
    <scope>NUCLEOTIDE SEQUENCE [LARGE SCALE GENOMIC DNA]</scope>
    <source>
        <strain evidence="8 9">DSM 103733</strain>
    </source>
</reference>
<keyword evidence="9" id="KW-1185">Reference proteome</keyword>
<dbReference type="OrthoDB" id="871140at2"/>
<evidence type="ECO:0000313" key="9">
    <source>
        <dbReference type="Proteomes" id="UP000538666"/>
    </source>
</evidence>
<dbReference type="EMBL" id="JACHEK010000005">
    <property type="protein sequence ID" value="MBB6144970.1"/>
    <property type="molecule type" value="Genomic_DNA"/>
</dbReference>
<dbReference type="Pfam" id="PF01790">
    <property type="entry name" value="LGT"/>
    <property type="match status" value="1"/>
</dbReference>
<evidence type="ECO:0000256" key="3">
    <source>
        <dbReference type="ARBA" id="ARBA00022679"/>
    </source>
</evidence>
<evidence type="ECO:0000256" key="6">
    <source>
        <dbReference type="ARBA" id="ARBA00023136"/>
    </source>
</evidence>
<dbReference type="GO" id="GO:0008961">
    <property type="term" value="F:phosphatidylglycerol-prolipoprotein diacylglyceryl transferase activity"/>
    <property type="evidence" value="ECO:0007669"/>
    <property type="project" value="InterPro"/>
</dbReference>
<dbReference type="GO" id="GO:0005886">
    <property type="term" value="C:plasma membrane"/>
    <property type="evidence" value="ECO:0007669"/>
    <property type="project" value="InterPro"/>
</dbReference>
<evidence type="ECO:0000256" key="7">
    <source>
        <dbReference type="SAM" id="Phobius"/>
    </source>
</evidence>
<keyword evidence="4 7" id="KW-0812">Transmembrane</keyword>
<keyword evidence="6 7" id="KW-0472">Membrane</keyword>
<evidence type="ECO:0000256" key="1">
    <source>
        <dbReference type="ARBA" id="ARBA00007150"/>
    </source>
</evidence>
<dbReference type="PANTHER" id="PTHR30589:SF0">
    <property type="entry name" value="PHOSPHATIDYLGLYCEROL--PROLIPOPROTEIN DIACYLGLYCERYL TRANSFERASE"/>
    <property type="match status" value="1"/>
</dbReference>
<organism evidence="8 9">
    <name type="scientific">Silvibacterium bohemicum</name>
    <dbReference type="NCBI Taxonomy" id="1577686"/>
    <lineage>
        <taxon>Bacteria</taxon>
        <taxon>Pseudomonadati</taxon>
        <taxon>Acidobacteriota</taxon>
        <taxon>Terriglobia</taxon>
        <taxon>Terriglobales</taxon>
        <taxon>Acidobacteriaceae</taxon>
        <taxon>Silvibacterium</taxon>
    </lineage>
</organism>
<dbReference type="Proteomes" id="UP000538666">
    <property type="component" value="Unassembled WGS sequence"/>
</dbReference>
<feature type="transmembrane region" description="Helical" evidence="7">
    <location>
        <begin position="111"/>
        <end position="129"/>
    </location>
</feature>
<accession>A0A841JUY3</accession>
<protein>
    <submittedName>
        <fullName evidence="8">Phosphatidylglycerol:prolipoprotein diacylglycerol transferase</fullName>
        <ecNumber evidence="8">2.-.-.-</ecNumber>
    </submittedName>
</protein>
<dbReference type="AlphaFoldDB" id="A0A841JUY3"/>
<proteinExistence type="inferred from homology"/>
<dbReference type="InterPro" id="IPR001640">
    <property type="entry name" value="Lgt"/>
</dbReference>
<evidence type="ECO:0000256" key="2">
    <source>
        <dbReference type="ARBA" id="ARBA00022475"/>
    </source>
</evidence>
<gene>
    <name evidence="8" type="ORF">HNQ77_002926</name>
</gene>
<keyword evidence="8" id="KW-0449">Lipoprotein</keyword>
<comment type="similarity">
    <text evidence="1">Belongs to the Lgt family.</text>
</comment>
<keyword evidence="5 7" id="KW-1133">Transmembrane helix</keyword>
<dbReference type="GO" id="GO:0042158">
    <property type="term" value="P:lipoprotein biosynthetic process"/>
    <property type="evidence" value="ECO:0007669"/>
    <property type="project" value="InterPro"/>
</dbReference>
<feature type="transmembrane region" description="Helical" evidence="7">
    <location>
        <begin position="12"/>
        <end position="31"/>
    </location>
</feature>
<comment type="caution">
    <text evidence="8">The sequence shown here is derived from an EMBL/GenBank/DDBJ whole genome shotgun (WGS) entry which is preliminary data.</text>
</comment>
<sequence length="263" mass="28391">MYPFIHIGRFSIGTFGIMLWLAAVSACFVLHRNFRRWKIDADAIGIVAIATVAGVIGAKFWHVFEDPQALIHSPVAAIFDRAGFAWFGGLVAGILALLWQGRSYGIGGLRILDLATSCAAVGYGVGRLGCLTSGDGDYGIPTTLPWGMSFPNGLVPTSARVHPTPIYELIAALLIGWVLWRRGAPERPKPLGQLTGEYLILTGLARFLVEFIRINPKLYWGMSNAQVASVGSVIVGAGLIVWARRRAVSRDLRSTSPITTVSS</sequence>
<evidence type="ECO:0000256" key="5">
    <source>
        <dbReference type="ARBA" id="ARBA00022989"/>
    </source>
</evidence>
<keyword evidence="2" id="KW-1003">Cell membrane</keyword>
<feature type="transmembrane region" description="Helical" evidence="7">
    <location>
        <begin position="43"/>
        <end position="62"/>
    </location>
</feature>
<dbReference type="EC" id="2.-.-.-" evidence="8"/>
<name>A0A841JUY3_9BACT</name>
<evidence type="ECO:0000313" key="8">
    <source>
        <dbReference type="EMBL" id="MBB6144970.1"/>
    </source>
</evidence>
<keyword evidence="3 8" id="KW-0808">Transferase</keyword>
<dbReference type="PANTHER" id="PTHR30589">
    <property type="entry name" value="PROLIPOPROTEIN DIACYLGLYCERYL TRANSFERASE"/>
    <property type="match status" value="1"/>
</dbReference>